<dbReference type="AlphaFoldDB" id="A0A8X6RLT7"/>
<proteinExistence type="predicted"/>
<gene>
    <name evidence="2" type="ORF">TNCV_4876321</name>
</gene>
<keyword evidence="3" id="KW-1185">Reference proteome</keyword>
<sequence>MKKRCDEAGLFPLIAKSGGRQSWKIPDISLIAGKEFRNWVVKDSDPLSQAIPTVKKRRRNIGLSFFDDSVTTARLKTYNVHRAISAQPARDQMGRDRQGRHKNKRSKKELGGEHGERREADSEPEKLYVREPDWRPLQLKTCDTAIPESAKAVGNHYKGECELIVKIEKKKWASLLKEVETDQTMEETAEIMRINHVSESNMEAIGDGPYNFDPRSSDEDDSRAGTPSPYCHTTPTLKQVSQRHGYPEQRSYGIGCGINFQQQLEPHRQ</sequence>
<evidence type="ECO:0000313" key="2">
    <source>
        <dbReference type="EMBL" id="GFX92775.1"/>
    </source>
</evidence>
<feature type="region of interest" description="Disordered" evidence="1">
    <location>
        <begin position="81"/>
        <end position="129"/>
    </location>
</feature>
<accession>A0A8X6RLT7</accession>
<reference evidence="2" key="1">
    <citation type="submission" date="2020-08" db="EMBL/GenBank/DDBJ databases">
        <title>Multicomponent nature underlies the extraordinary mechanical properties of spider dragline silk.</title>
        <authorList>
            <person name="Kono N."/>
            <person name="Nakamura H."/>
            <person name="Mori M."/>
            <person name="Yoshida Y."/>
            <person name="Ohtoshi R."/>
            <person name="Malay A.D."/>
            <person name="Moran D.A.P."/>
            <person name="Tomita M."/>
            <person name="Numata K."/>
            <person name="Arakawa K."/>
        </authorList>
    </citation>
    <scope>NUCLEOTIDE SEQUENCE</scope>
</reference>
<feature type="compositionally biased region" description="Basic and acidic residues" evidence="1">
    <location>
        <begin position="108"/>
        <end position="129"/>
    </location>
</feature>
<feature type="compositionally biased region" description="Basic residues" evidence="1">
    <location>
        <begin position="98"/>
        <end position="107"/>
    </location>
</feature>
<dbReference type="Proteomes" id="UP000887159">
    <property type="component" value="Unassembled WGS sequence"/>
</dbReference>
<evidence type="ECO:0000256" key="1">
    <source>
        <dbReference type="SAM" id="MobiDB-lite"/>
    </source>
</evidence>
<evidence type="ECO:0000313" key="3">
    <source>
        <dbReference type="Proteomes" id="UP000887159"/>
    </source>
</evidence>
<protein>
    <submittedName>
        <fullName evidence="2">Uncharacterized protein</fullName>
    </submittedName>
</protein>
<dbReference type="EMBL" id="BMAU01021165">
    <property type="protein sequence ID" value="GFX92775.1"/>
    <property type="molecule type" value="Genomic_DNA"/>
</dbReference>
<comment type="caution">
    <text evidence="2">The sequence shown here is derived from an EMBL/GenBank/DDBJ whole genome shotgun (WGS) entry which is preliminary data.</text>
</comment>
<name>A0A8X6RLT7_TRICX</name>
<organism evidence="2 3">
    <name type="scientific">Trichonephila clavipes</name>
    <name type="common">Golden silk orbweaver</name>
    <name type="synonym">Nephila clavipes</name>
    <dbReference type="NCBI Taxonomy" id="2585209"/>
    <lineage>
        <taxon>Eukaryota</taxon>
        <taxon>Metazoa</taxon>
        <taxon>Ecdysozoa</taxon>
        <taxon>Arthropoda</taxon>
        <taxon>Chelicerata</taxon>
        <taxon>Arachnida</taxon>
        <taxon>Araneae</taxon>
        <taxon>Araneomorphae</taxon>
        <taxon>Entelegynae</taxon>
        <taxon>Araneoidea</taxon>
        <taxon>Nephilidae</taxon>
        <taxon>Trichonephila</taxon>
    </lineage>
</organism>
<feature type="compositionally biased region" description="Polar residues" evidence="1">
    <location>
        <begin position="231"/>
        <end position="242"/>
    </location>
</feature>
<feature type="region of interest" description="Disordered" evidence="1">
    <location>
        <begin position="206"/>
        <end position="248"/>
    </location>
</feature>